<keyword evidence="3" id="KW-1185">Reference proteome</keyword>
<evidence type="ECO:0000313" key="2">
    <source>
        <dbReference type="EMBL" id="WAP69612.1"/>
    </source>
</evidence>
<feature type="transmembrane region" description="Helical" evidence="1">
    <location>
        <begin position="41"/>
        <end position="62"/>
    </location>
</feature>
<protein>
    <submittedName>
        <fullName evidence="2">2-vinyl bacteriochlorophyllide hydratase</fullName>
    </submittedName>
</protein>
<dbReference type="EMBL" id="CP114029">
    <property type="protein sequence ID" value="WAP69612.1"/>
    <property type="molecule type" value="Genomic_DNA"/>
</dbReference>
<feature type="transmembrane region" description="Helical" evidence="1">
    <location>
        <begin position="137"/>
        <end position="156"/>
    </location>
</feature>
<reference evidence="2" key="1">
    <citation type="submission" date="2022-12" db="EMBL/GenBank/DDBJ databases">
        <title>Jiella pelagia sp. nov., isolated from phosphonate enriched culture of Northwest Pacific surface seawater.</title>
        <authorList>
            <person name="Shin D.Y."/>
            <person name="Hwang C.Y."/>
        </authorList>
    </citation>
    <scope>NUCLEOTIDE SEQUENCE</scope>
    <source>
        <strain evidence="2">HL-NP1</strain>
    </source>
</reference>
<evidence type="ECO:0000313" key="3">
    <source>
        <dbReference type="Proteomes" id="UP001164020"/>
    </source>
</evidence>
<sequence>MASFRTHQQDQAAAASRRQSLYTPAERVRRDATAWTMVQGILAPLQFLICLVSIALVLRYLVSGEGYHAAVLSVVAKTLALYAIMITGSIWEKVVFGRWLFAPAFFWEDVVSMGVIALHTGYLAMLIAGVGTPGEQFAVALAGYGAYVVNAAQFIFKLRAARLEHTGRAAAVARSAQVPA</sequence>
<gene>
    <name evidence="2" type="primary">bchF</name>
    <name evidence="2" type="ORF">OH818_05135</name>
</gene>
<proteinExistence type="predicted"/>
<organism evidence="2 3">
    <name type="scientific">Jiella pelagia</name>
    <dbReference type="NCBI Taxonomy" id="2986949"/>
    <lineage>
        <taxon>Bacteria</taxon>
        <taxon>Pseudomonadati</taxon>
        <taxon>Pseudomonadota</taxon>
        <taxon>Alphaproteobacteria</taxon>
        <taxon>Hyphomicrobiales</taxon>
        <taxon>Aurantimonadaceae</taxon>
        <taxon>Jiella</taxon>
    </lineage>
</organism>
<keyword evidence="1" id="KW-0812">Transmembrane</keyword>
<dbReference type="NCBIfam" id="TIGR02020">
    <property type="entry name" value="BchF"/>
    <property type="match status" value="1"/>
</dbReference>
<dbReference type="Proteomes" id="UP001164020">
    <property type="component" value="Chromosome"/>
</dbReference>
<evidence type="ECO:0000256" key="1">
    <source>
        <dbReference type="SAM" id="Phobius"/>
    </source>
</evidence>
<name>A0ABY7C1H2_9HYPH</name>
<feature type="transmembrane region" description="Helical" evidence="1">
    <location>
        <begin position="111"/>
        <end position="130"/>
    </location>
</feature>
<accession>A0ABY7C1H2</accession>
<dbReference type="Pfam" id="PF07284">
    <property type="entry name" value="BCHF"/>
    <property type="match status" value="1"/>
</dbReference>
<feature type="transmembrane region" description="Helical" evidence="1">
    <location>
        <begin position="69"/>
        <end position="91"/>
    </location>
</feature>
<dbReference type="RefSeq" id="WP_268882048.1">
    <property type="nucleotide sequence ID" value="NZ_CP114029.1"/>
</dbReference>
<keyword evidence="1" id="KW-0472">Membrane</keyword>
<dbReference type="InterPro" id="IPR009905">
    <property type="entry name" value="BCHF"/>
</dbReference>
<keyword evidence="1" id="KW-1133">Transmembrane helix</keyword>